<dbReference type="EMBL" id="JAWLKI010000007">
    <property type="protein sequence ID" value="MDV6307409.1"/>
    <property type="molecule type" value="Genomic_DNA"/>
</dbReference>
<accession>A0ABU4DCE8</accession>
<gene>
    <name evidence="1" type="ORF">R3P94_08720</name>
</gene>
<name>A0ABU4DCE8_9ACTN</name>
<dbReference type="Proteomes" id="UP001185779">
    <property type="component" value="Unassembled WGS sequence"/>
</dbReference>
<protein>
    <submittedName>
        <fullName evidence="1">Uncharacterized protein</fullName>
    </submittedName>
</protein>
<sequence length="154" mass="16563">MSVTDVGDHDLARLDVVDGVRLHDSRPAHDLAAADADTAELLSRPERLQDLCGLPLLGEDGRHVELFELLALGLSSCDGLADALWRVDEHTQGEVEEIVGGVDATLSGQASALFTHQSAHDPGETNTAVAVLFPLPQQLRRDSLRHRELGLLHG</sequence>
<comment type="caution">
    <text evidence="1">The sequence shown here is derived from an EMBL/GenBank/DDBJ whole genome shotgun (WGS) entry which is preliminary data.</text>
</comment>
<keyword evidence="2" id="KW-1185">Reference proteome</keyword>
<dbReference type="RefSeq" id="WP_317505354.1">
    <property type="nucleotide sequence ID" value="NZ_JAWLKI010000007.1"/>
</dbReference>
<evidence type="ECO:0000313" key="1">
    <source>
        <dbReference type="EMBL" id="MDV6307409.1"/>
    </source>
</evidence>
<reference evidence="1 2" key="1">
    <citation type="submission" date="2023-10" db="EMBL/GenBank/DDBJ databases">
        <title>Development of a sustainable strategy for remediation of hydrocarbon-contaminated territories based on the waste exchange concept.</title>
        <authorList>
            <person name="Krivoruchko A."/>
        </authorList>
    </citation>
    <scope>NUCLEOTIDE SEQUENCE [LARGE SCALE GENOMIC DNA]</scope>
    <source>
        <strain evidence="1 2">IEGM 1266</strain>
    </source>
</reference>
<evidence type="ECO:0000313" key="2">
    <source>
        <dbReference type="Proteomes" id="UP001185779"/>
    </source>
</evidence>
<proteinExistence type="predicted"/>
<organism evidence="1 2">
    <name type="scientific">Gordonia amicalis</name>
    <dbReference type="NCBI Taxonomy" id="89053"/>
    <lineage>
        <taxon>Bacteria</taxon>
        <taxon>Bacillati</taxon>
        <taxon>Actinomycetota</taxon>
        <taxon>Actinomycetes</taxon>
        <taxon>Mycobacteriales</taxon>
        <taxon>Gordoniaceae</taxon>
        <taxon>Gordonia</taxon>
    </lineage>
</organism>